<evidence type="ECO:0000313" key="7">
    <source>
        <dbReference type="EMBL" id="CAB4192798.1"/>
    </source>
</evidence>
<evidence type="ECO:0000313" key="5">
    <source>
        <dbReference type="EMBL" id="CAB4185633.1"/>
    </source>
</evidence>
<dbReference type="EMBL" id="LR796915">
    <property type="protein sequence ID" value="CAB4174923.1"/>
    <property type="molecule type" value="Genomic_DNA"/>
</dbReference>
<accession>A0A6J5MLI6</accession>
<dbReference type="EMBL" id="LR798431">
    <property type="protein sequence ID" value="CAB5230980.1"/>
    <property type="molecule type" value="Genomic_DNA"/>
</dbReference>
<evidence type="ECO:0000313" key="9">
    <source>
        <dbReference type="EMBL" id="CAB5230980.1"/>
    </source>
</evidence>
<dbReference type="EMBL" id="LR797131">
    <property type="protein sequence ID" value="CAB4188915.1"/>
    <property type="molecule type" value="Genomic_DNA"/>
</dbReference>
<dbReference type="EMBL" id="LR796457">
    <property type="protein sequence ID" value="CAB4145996.1"/>
    <property type="molecule type" value="Genomic_DNA"/>
</dbReference>
<dbReference type="EMBL" id="LR796551">
    <property type="protein sequence ID" value="CAB4150940.1"/>
    <property type="molecule type" value="Genomic_DNA"/>
</dbReference>
<dbReference type="EMBL" id="LR797455">
    <property type="protein sequence ID" value="CAB4217105.1"/>
    <property type="molecule type" value="Genomic_DNA"/>
</dbReference>
<evidence type="ECO:0000313" key="3">
    <source>
        <dbReference type="EMBL" id="CAB4174923.1"/>
    </source>
</evidence>
<protein>
    <submittedName>
        <fullName evidence="1">Uncharacterized protein</fullName>
    </submittedName>
</protein>
<evidence type="ECO:0000313" key="4">
    <source>
        <dbReference type="EMBL" id="CAB4179598.1"/>
    </source>
</evidence>
<evidence type="ECO:0000313" key="8">
    <source>
        <dbReference type="EMBL" id="CAB4217105.1"/>
    </source>
</evidence>
<dbReference type="EMBL" id="LR796983">
    <property type="protein sequence ID" value="CAB4179598.1"/>
    <property type="molecule type" value="Genomic_DNA"/>
</dbReference>
<sequence>MLTCYSCSKQKNDLHAKKSGLLSGVNLLMCQTCIDNKFEPRWVIILAGRQHGPSHVRDFIVRNKYVGREISAHELIV</sequence>
<dbReference type="EMBL" id="LR797188">
    <property type="protein sequence ID" value="CAB4192798.1"/>
    <property type="molecule type" value="Genomic_DNA"/>
</dbReference>
<organism evidence="1">
    <name type="scientific">uncultured Caudovirales phage</name>
    <dbReference type="NCBI Taxonomy" id="2100421"/>
    <lineage>
        <taxon>Viruses</taxon>
        <taxon>Duplodnaviria</taxon>
        <taxon>Heunggongvirae</taxon>
        <taxon>Uroviricota</taxon>
        <taxon>Caudoviricetes</taxon>
        <taxon>Peduoviridae</taxon>
        <taxon>Maltschvirus</taxon>
        <taxon>Maltschvirus maltsch</taxon>
    </lineage>
</organism>
<name>A0A6J5MLI6_9CAUD</name>
<evidence type="ECO:0000313" key="6">
    <source>
        <dbReference type="EMBL" id="CAB4188915.1"/>
    </source>
</evidence>
<gene>
    <name evidence="4" type="ORF">UFOVP1032_10</name>
    <name evidence="5" type="ORF">UFOVP1125_78</name>
    <name evidence="6" type="ORF">UFOVP1173_24</name>
    <name evidence="7" type="ORF">UFOVP1241_94</name>
    <name evidence="8" type="ORF">UFOVP1491_10</name>
    <name evidence="9" type="ORF">UFOVP1579_10</name>
    <name evidence="1" type="ORF">UFOVP485_111</name>
    <name evidence="2" type="ORF">UFOVP575_63</name>
    <name evidence="3" type="ORF">UFOVP963_97</name>
</gene>
<evidence type="ECO:0000313" key="1">
    <source>
        <dbReference type="EMBL" id="CAB4145996.1"/>
    </source>
</evidence>
<dbReference type="EMBL" id="LR797080">
    <property type="protein sequence ID" value="CAB4185633.1"/>
    <property type="molecule type" value="Genomic_DNA"/>
</dbReference>
<proteinExistence type="predicted"/>
<reference evidence="1" key="1">
    <citation type="submission" date="2020-04" db="EMBL/GenBank/DDBJ databases">
        <authorList>
            <person name="Chiriac C."/>
            <person name="Salcher M."/>
            <person name="Ghai R."/>
            <person name="Kavagutti S V."/>
        </authorList>
    </citation>
    <scope>NUCLEOTIDE SEQUENCE</scope>
</reference>
<evidence type="ECO:0000313" key="2">
    <source>
        <dbReference type="EMBL" id="CAB4150940.1"/>
    </source>
</evidence>